<comment type="caution">
    <text evidence="1">The sequence shown here is derived from an EMBL/GenBank/DDBJ whole genome shotgun (WGS) entry which is preliminary data.</text>
</comment>
<dbReference type="AlphaFoldDB" id="A0A327KNY1"/>
<keyword evidence="2" id="KW-1185">Reference proteome</keyword>
<reference evidence="1 2" key="1">
    <citation type="submission" date="2017-07" db="EMBL/GenBank/DDBJ databases">
        <title>Draft Genome Sequences of Select Purple Nonsulfur Bacteria.</title>
        <authorList>
            <person name="Lasarre B."/>
            <person name="Mckinlay J.B."/>
        </authorList>
    </citation>
    <scope>NUCLEOTIDE SEQUENCE [LARGE SCALE GENOMIC DNA]</scope>
    <source>
        <strain evidence="1 2">DSM 5909</strain>
    </source>
</reference>
<organism evidence="1 2">
    <name type="scientific">Rhodoplanes roseus</name>
    <dbReference type="NCBI Taxonomy" id="29409"/>
    <lineage>
        <taxon>Bacteria</taxon>
        <taxon>Pseudomonadati</taxon>
        <taxon>Pseudomonadota</taxon>
        <taxon>Alphaproteobacteria</taxon>
        <taxon>Hyphomicrobiales</taxon>
        <taxon>Nitrobacteraceae</taxon>
        <taxon>Rhodoplanes</taxon>
    </lineage>
</organism>
<gene>
    <name evidence="1" type="ORF">CH341_24395</name>
</gene>
<protein>
    <submittedName>
        <fullName evidence="1">Uncharacterized protein</fullName>
    </submittedName>
</protein>
<evidence type="ECO:0000313" key="1">
    <source>
        <dbReference type="EMBL" id="RAI40127.1"/>
    </source>
</evidence>
<accession>A0A327KNY1</accession>
<evidence type="ECO:0000313" key="2">
    <source>
        <dbReference type="Proteomes" id="UP000249130"/>
    </source>
</evidence>
<dbReference type="EMBL" id="NPEX01000248">
    <property type="protein sequence ID" value="RAI40127.1"/>
    <property type="molecule type" value="Genomic_DNA"/>
</dbReference>
<name>A0A327KNY1_9BRAD</name>
<dbReference type="Proteomes" id="UP000249130">
    <property type="component" value="Unassembled WGS sequence"/>
</dbReference>
<proteinExistence type="predicted"/>
<sequence length="104" mass="11130">MAQQRLRTVGVARVNFGCQEKQARQVGLRDRPPTSASIVSIVGRPRPQLTGGVPADGARFHVLQWERDDRIWAALCRRALGLPPIVNVAAGTVPGDSDPPPSAA</sequence>